<feature type="domain" description="NACHT" evidence="10">
    <location>
        <begin position="204"/>
        <end position="337"/>
    </location>
</feature>
<dbReference type="InterPro" id="IPR041267">
    <property type="entry name" value="NLRP_HD2"/>
</dbReference>
<dbReference type="InterPro" id="IPR041075">
    <property type="entry name" value="NOD1/2_WH"/>
</dbReference>
<evidence type="ECO:0000256" key="3">
    <source>
        <dbReference type="ARBA" id="ARBA00022490"/>
    </source>
</evidence>
<keyword evidence="6" id="KW-0067">ATP-binding</keyword>
<dbReference type="FunFam" id="3.80.10.10:FF:000782">
    <property type="entry name" value="Si:ch211-196h16.4"/>
    <property type="match status" value="2"/>
</dbReference>
<dbReference type="InterPro" id="IPR001611">
    <property type="entry name" value="Leu-rich_rpt"/>
</dbReference>
<feature type="compositionally biased region" description="Basic and acidic residues" evidence="9">
    <location>
        <begin position="417"/>
        <end position="445"/>
    </location>
</feature>
<dbReference type="InterPro" id="IPR050637">
    <property type="entry name" value="NLRP_innate_immun_reg"/>
</dbReference>
<dbReference type="GeneID" id="122129486"/>
<evidence type="ECO:0000256" key="9">
    <source>
        <dbReference type="SAM" id="MobiDB-lite"/>
    </source>
</evidence>
<keyword evidence="7" id="KW-0832">Ubl conjugation</keyword>
<dbReference type="InterPro" id="IPR007111">
    <property type="entry name" value="NACHT_NTPase"/>
</dbReference>
<evidence type="ECO:0000313" key="11">
    <source>
        <dbReference type="Proteomes" id="UP000515152"/>
    </source>
</evidence>
<dbReference type="KEGG" id="char:122129486"/>
<feature type="compositionally biased region" description="Polar residues" evidence="9">
    <location>
        <begin position="2384"/>
        <end position="2393"/>
    </location>
</feature>
<dbReference type="Pfam" id="PF13516">
    <property type="entry name" value="LRR_6"/>
    <property type="match status" value="18"/>
</dbReference>
<dbReference type="SMART" id="SM00364">
    <property type="entry name" value="LRR_BAC"/>
    <property type="match status" value="6"/>
</dbReference>
<proteinExistence type="inferred from homology"/>
<dbReference type="FunFam" id="3.80.10.10:FF:000100">
    <property type="entry name" value="Si:dkey-11n14.1"/>
    <property type="match status" value="1"/>
</dbReference>
<evidence type="ECO:0000256" key="4">
    <source>
        <dbReference type="ARBA" id="ARBA00022737"/>
    </source>
</evidence>
<dbReference type="OrthoDB" id="120976at2759"/>
<dbReference type="Pfam" id="PF17776">
    <property type="entry name" value="NLRC4_HD2"/>
    <property type="match status" value="1"/>
</dbReference>
<comment type="similarity">
    <text evidence="2">Belongs to the NLRP family.</text>
</comment>
<feature type="compositionally biased region" description="Basic and acidic residues" evidence="9">
    <location>
        <begin position="15"/>
        <end position="31"/>
    </location>
</feature>
<dbReference type="Pfam" id="PF17779">
    <property type="entry name" value="WHD_NOD2"/>
    <property type="match status" value="1"/>
</dbReference>
<dbReference type="Pfam" id="PF14484">
    <property type="entry name" value="FISNA"/>
    <property type="match status" value="1"/>
</dbReference>
<dbReference type="Pfam" id="PF05729">
    <property type="entry name" value="NACHT"/>
    <property type="match status" value="1"/>
</dbReference>
<dbReference type="InterPro" id="IPR029495">
    <property type="entry name" value="NACHT-assoc"/>
</dbReference>
<dbReference type="PROSITE" id="PS51450">
    <property type="entry name" value="LRR"/>
    <property type="match status" value="1"/>
</dbReference>
<evidence type="ECO:0000256" key="7">
    <source>
        <dbReference type="ARBA" id="ARBA00022843"/>
    </source>
</evidence>
<feature type="region of interest" description="Disordered" evidence="9">
    <location>
        <begin position="417"/>
        <end position="505"/>
    </location>
</feature>
<keyword evidence="4" id="KW-0677">Repeat</keyword>
<protein>
    <submittedName>
        <fullName evidence="12">Protein NLRC5-like isoform X1</fullName>
    </submittedName>
</protein>
<evidence type="ECO:0000256" key="8">
    <source>
        <dbReference type="ARBA" id="ARBA00023198"/>
    </source>
</evidence>
<evidence type="ECO:0000256" key="6">
    <source>
        <dbReference type="ARBA" id="ARBA00022840"/>
    </source>
</evidence>
<keyword evidence="5" id="KW-0547">Nucleotide-binding</keyword>
<feature type="region of interest" description="Disordered" evidence="9">
    <location>
        <begin position="1"/>
        <end position="31"/>
    </location>
</feature>
<comment type="subcellular location">
    <subcellularLocation>
        <location evidence="1">Cytoplasm</location>
    </subcellularLocation>
</comment>
<keyword evidence="3" id="KW-0963">Cytoplasm</keyword>
<dbReference type="SMART" id="SM01288">
    <property type="entry name" value="FISNA"/>
    <property type="match status" value="1"/>
</dbReference>
<feature type="compositionally biased region" description="Polar residues" evidence="9">
    <location>
        <begin position="1"/>
        <end position="10"/>
    </location>
</feature>
<evidence type="ECO:0000256" key="1">
    <source>
        <dbReference type="ARBA" id="ARBA00004496"/>
    </source>
</evidence>
<feature type="compositionally biased region" description="Polar residues" evidence="9">
    <location>
        <begin position="2341"/>
        <end position="2369"/>
    </location>
</feature>
<sequence>MKSDASNELNPPNFREGEQPSEQRKPLKKETQGMTDLALKLKNLFDIFSDLEEKVMAFMKHELEKFKELLGKETTKCYDSQDDNYRAREGALDIALHFLKKMDHNDLANTLEKCPIEMCQRELKLNLKKSYECVSEGIAVQGDRKLLEKIYTELYITEGGIGAVNKEHEVRQIEKAAGSSETQEKPIKCNNIFQALPGQDKPIRTVLTKGVAGVGKSISVQKFILDWVKENANQDIGLIFPLPFRELNLMTKKVSFVDILHKFFPETKGLMFTKNKNYKVLFVFDGLDEYQHPLAFHKNEIWSDITAPTSVDVLLTNLIKGNLLPSALIWITTRPAAASRIPPDCIDQVAEIRGFNDEQKEEYFRKRITDVDLADRVIEHIRHKESRSLYIMCHIPVFCWIAATVLERILEKKEETAVNKATEAKEETEAKEVTEATEAKEKTEAAEATEVNKATEAKEETEAKEVTESKEETEATEPTEVKEATEVEEAKGATEETEKTISTDKQQTLKTLTQMYSHFLIFQTRRKTEKYGETYDLGTKWDEKSIMALGQLAFQNLLENNLIFCESDLKACGITVEDASVYSGMCTQIFKEDLGVFLDTAFCFVHLTIQEFFAALYAHMCINKHQRNVFVDQNTSPKKESNTVIGLLKNAVDKALGSDSGQLDLFLRFILGFSLESNQKLLQGLLTQTGDSSQSKEEIVRYIKEKFKENPSAERSINLFHCLNELNDKSLVEEIQNHLKSGSLTSTQLSSAQWSALVFVLLTSEEQMEEFDLKKFIRSDECLRRLLPVVKTATKALLDNCNLTPACCSALATVLSSNSSSLRELDLDNNKIQDLGVQFLATQLHNPQCKLEILRLSDCGITGEGYANLASALKSNPSHLMELDMRGNDPGDSGVKLLLDLQKEPACKLKKIRLLSDAAEKACAYLTSVLGTNPLLLTELDLNGKKPGDSGVKQLSAILEDSHCRLGKITLNDSGITEEGCATLTSALSSNPSHLTELNLGGNKLGDSGVKHIYVLLENPDCKLQKLGLNDSGITEEGCAVLTSALSSNHSHLIELNLGGNKLGDSGVKDISVLLKNPHCKLQKLGLSDCSVTGHEYAVLASALKSNTSHLVELDLRGNNPGDSGVKLLTDVLLDPDCKLKRLRLLKSDAAEEACKYLTSVLRINPLLLKELDLSGKRLGDSGVKQISALLEDSQCTWRKLSLSDNSVTGDGYAVLTSALKSNPSHLVELDLRGNNPGDSGVKLLTDILLDPDCKLKTLRLLKSDTAEKACAYLTSVQDTNPLLLTDLDLGGKKLGDSGVKQLCALLGDSHCKLKTLNLSDCRITGDGYAVLASALKSNTSHLVELDLRGNNPGDSGVKLITDVLQDPDCKLKRLRLLKSDAAKGASAYLTSVLDKNPLLLKELDLSGKRLGDSGVKQISALLEDSQCTWRKLNLSDNRVTGVGYAVLTSALKSNPSHLVELDLRGNDPGDSGVKLLTDLHNVLNKTHCKLRLLENDAAEKACAYLTSVLGTNPLLLTELDLSGKKPGDSRVKQLCALLEDSHCKLKTLNLSDCKITGDGYVVLASALKSSTSHLVELDLRGNNPGDSGVKLLTDVLQDPDCKLKRLRLLKSDAAEEASAYLTSVLDKNPLLLKELNLSGKRLGDSGVKQISALLEDSQCTWRKLNLSDNRVTGVGYAALTSALKSNPSHLVELDLRGNDPGDSGVKLLTDLHNVLNKTHCKLRLLENDAAEKAFAYLTSVLGTNPLLLTELDLSGKKPGDSTVKQLCALLEDSHCKLKTLKLKDSNITEESCAALTSALTSNPSHLIELNLSGNKLGRSGVIQISSLLTNLRCKLEKLELSDCSVTGDGYAALALALKSNPSQLVELDLRGNDPGDSGVKLLTDLHNLLDDQKCKLQSLRLLKCDAADEACAYLTSVLGKNPLLLTELDLSGKKPGDSGVKQFCALLGDSHCKLKKLKLNDSSITAEGCADLTLALRSNPSHLIELNLSGNKLEDLGVKHIPALLQNPHSKLQRLLLNKSSITAEGCDALTSALRSNPSHLIELNLSGNKLRDSGVKHISVLLENPHCKLEKLLLSDCGITGEGYATLTSALKSNPSHLIELDLRGNNPGDSGVKLLTDLHNLLNVKKLQTLRLLNSDAAEEACDYLTSVLGTNPLLLTELDLSGKKPGDSGVKQFCALLKDSHCKLTTLKLNNSSITAGGCAALTSALSSNPSHLIELDLSGNKPGDSGVDYISALLQDPNCKLQRLLLNDSSITERGCATLTSALTSNPSHLTELHLKGNQLGDSVKLLSALLVDPNYKLEKLELDHGLLKTLTSGAVNVMTNLPGAGAVSSFVTSLWSGKQEQEPDSSAQRVQESDITSDVSTSGADGGSALDQEEQESDTTSGVSTSGADGANAGH</sequence>
<dbReference type="GO" id="GO:0005524">
    <property type="term" value="F:ATP binding"/>
    <property type="evidence" value="ECO:0007669"/>
    <property type="project" value="UniProtKB-KW"/>
</dbReference>
<evidence type="ECO:0000313" key="12">
    <source>
        <dbReference type="RefSeq" id="XP_042560337.1"/>
    </source>
</evidence>
<evidence type="ECO:0000256" key="5">
    <source>
        <dbReference type="ARBA" id="ARBA00022741"/>
    </source>
</evidence>
<dbReference type="SMART" id="SM00368">
    <property type="entry name" value="LRR_RI"/>
    <property type="match status" value="43"/>
</dbReference>
<name>A0A8M1K8X6_CLUHA</name>
<feature type="compositionally biased region" description="Basic and acidic residues" evidence="9">
    <location>
        <begin position="453"/>
        <end position="502"/>
    </location>
</feature>
<accession>A0A8M1K8X6</accession>
<evidence type="ECO:0000259" key="10">
    <source>
        <dbReference type="PROSITE" id="PS50837"/>
    </source>
</evidence>
<gene>
    <name evidence="12" type="primary">LOC122129486</name>
</gene>
<keyword evidence="11" id="KW-1185">Reference proteome</keyword>
<feature type="region of interest" description="Disordered" evidence="9">
    <location>
        <begin position="2341"/>
        <end position="2401"/>
    </location>
</feature>
<dbReference type="GO" id="GO:0005737">
    <property type="term" value="C:cytoplasm"/>
    <property type="evidence" value="ECO:0007669"/>
    <property type="project" value="UniProtKB-SubCell"/>
</dbReference>
<keyword evidence="8" id="KW-0395">Inflammatory response</keyword>
<dbReference type="PANTHER" id="PTHR45690">
    <property type="entry name" value="NACHT, LRR AND PYD DOMAINS-CONTAINING PROTEIN 12"/>
    <property type="match status" value="1"/>
</dbReference>
<organism evidence="11 12">
    <name type="scientific">Clupea harengus</name>
    <name type="common">Atlantic herring</name>
    <dbReference type="NCBI Taxonomy" id="7950"/>
    <lineage>
        <taxon>Eukaryota</taxon>
        <taxon>Metazoa</taxon>
        <taxon>Chordata</taxon>
        <taxon>Craniata</taxon>
        <taxon>Vertebrata</taxon>
        <taxon>Euteleostomi</taxon>
        <taxon>Actinopterygii</taxon>
        <taxon>Neopterygii</taxon>
        <taxon>Teleostei</taxon>
        <taxon>Clupei</taxon>
        <taxon>Clupeiformes</taxon>
        <taxon>Clupeoidei</taxon>
        <taxon>Clupeidae</taxon>
        <taxon>Clupea</taxon>
    </lineage>
</organism>
<dbReference type="Proteomes" id="UP000515152">
    <property type="component" value="Unplaced"/>
</dbReference>
<dbReference type="FunFam" id="3.40.50.300:FF:000210">
    <property type="entry name" value="Si:dkey-16p6.1"/>
    <property type="match status" value="1"/>
</dbReference>
<dbReference type="PANTHER" id="PTHR45690:SF19">
    <property type="entry name" value="NACHT, LRR AND PYD DOMAINS-CONTAINING PROTEIN 3"/>
    <property type="match status" value="1"/>
</dbReference>
<dbReference type="PROSITE" id="PS50837">
    <property type="entry name" value="NACHT"/>
    <property type="match status" value="1"/>
</dbReference>
<dbReference type="RefSeq" id="XP_042560337.1">
    <property type="nucleotide sequence ID" value="XM_042704403.1"/>
</dbReference>
<evidence type="ECO:0000256" key="2">
    <source>
        <dbReference type="ARBA" id="ARBA00008665"/>
    </source>
</evidence>
<dbReference type="GO" id="GO:0045087">
    <property type="term" value="P:innate immune response"/>
    <property type="evidence" value="ECO:0007669"/>
    <property type="project" value="UniProtKB-KW"/>
</dbReference>
<reference evidence="12" key="1">
    <citation type="submission" date="2025-08" db="UniProtKB">
        <authorList>
            <consortium name="RefSeq"/>
        </authorList>
    </citation>
    <scope>IDENTIFICATION</scope>
</reference>